<name>A0A0A9H025_ARUDO</name>
<reference evidence="1" key="2">
    <citation type="journal article" date="2015" name="Data Brief">
        <title>Shoot transcriptome of the giant reed, Arundo donax.</title>
        <authorList>
            <person name="Barrero R.A."/>
            <person name="Guerrero F.D."/>
            <person name="Moolhuijzen P."/>
            <person name="Goolsby J.A."/>
            <person name="Tidwell J."/>
            <person name="Bellgard S.E."/>
            <person name="Bellgard M.I."/>
        </authorList>
    </citation>
    <scope>NUCLEOTIDE SEQUENCE</scope>
    <source>
        <tissue evidence="1">Shoot tissue taken approximately 20 cm above the soil surface</tissue>
    </source>
</reference>
<protein>
    <submittedName>
        <fullName evidence="1">Uncharacterized protein</fullName>
    </submittedName>
</protein>
<accession>A0A0A9H025</accession>
<evidence type="ECO:0000313" key="1">
    <source>
        <dbReference type="EMBL" id="JAE28196.1"/>
    </source>
</evidence>
<reference evidence="1" key="1">
    <citation type="submission" date="2014-09" db="EMBL/GenBank/DDBJ databases">
        <authorList>
            <person name="Magalhaes I.L.F."/>
            <person name="Oliveira U."/>
            <person name="Santos F.R."/>
            <person name="Vidigal T.H.D.A."/>
            <person name="Brescovit A.D."/>
            <person name="Santos A.J."/>
        </authorList>
    </citation>
    <scope>NUCLEOTIDE SEQUENCE</scope>
    <source>
        <tissue evidence="1">Shoot tissue taken approximately 20 cm above the soil surface</tissue>
    </source>
</reference>
<organism evidence="1">
    <name type="scientific">Arundo donax</name>
    <name type="common">Giant reed</name>
    <name type="synonym">Donax arundinaceus</name>
    <dbReference type="NCBI Taxonomy" id="35708"/>
    <lineage>
        <taxon>Eukaryota</taxon>
        <taxon>Viridiplantae</taxon>
        <taxon>Streptophyta</taxon>
        <taxon>Embryophyta</taxon>
        <taxon>Tracheophyta</taxon>
        <taxon>Spermatophyta</taxon>
        <taxon>Magnoliopsida</taxon>
        <taxon>Liliopsida</taxon>
        <taxon>Poales</taxon>
        <taxon>Poaceae</taxon>
        <taxon>PACMAD clade</taxon>
        <taxon>Arundinoideae</taxon>
        <taxon>Arundineae</taxon>
        <taxon>Arundo</taxon>
    </lineage>
</organism>
<dbReference type="EMBL" id="GBRH01169700">
    <property type="protein sequence ID" value="JAE28196.1"/>
    <property type="molecule type" value="Transcribed_RNA"/>
</dbReference>
<dbReference type="AlphaFoldDB" id="A0A0A9H025"/>
<proteinExistence type="predicted"/>
<sequence length="25" mass="3048">MCQVFIIFPDSFTRREHFSMAQRSL</sequence>